<sequence length="177" mass="20216">MISYRPDVPSGIAMSFNSAVVEIAFDYYMCACSMRHHKANIAAVLCTLSIEIAFKSFLVQPVEHIGQANELYDGFNGHKLDVLYGELPEKISPFLINLKDMALLKQYSQFFIKGRYAYEACSDSGVNHTSHYELMKLAGSIILNIVYLYQMNGCDDKFIKDFDIDSFYEKNVQYVLR</sequence>
<proteinExistence type="predicted"/>
<dbReference type="AlphaFoldDB" id="A0AAV4YQ79"/>
<dbReference type="RefSeq" id="WP_223933881.1">
    <property type="nucleotide sequence ID" value="NZ_BPNI01000106.1"/>
</dbReference>
<evidence type="ECO:0000313" key="2">
    <source>
        <dbReference type="Proteomes" id="UP000886939"/>
    </source>
</evidence>
<evidence type="ECO:0008006" key="3">
    <source>
        <dbReference type="Google" id="ProtNLM"/>
    </source>
</evidence>
<dbReference type="Proteomes" id="UP000886939">
    <property type="component" value="Unassembled WGS sequence"/>
</dbReference>
<protein>
    <recommendedName>
        <fullName evidence="3">HEPN domain-containing protein</fullName>
    </recommendedName>
</protein>
<evidence type="ECO:0000313" key="1">
    <source>
        <dbReference type="EMBL" id="GJA42865.1"/>
    </source>
</evidence>
<accession>A0AAV4YQ79</accession>
<gene>
    <name evidence="1" type="ORF">KAM343_36610</name>
</gene>
<dbReference type="EMBL" id="BPNI01000106">
    <property type="protein sequence ID" value="GJA42865.1"/>
    <property type="molecule type" value="Genomic_DNA"/>
</dbReference>
<name>A0AAV4YQ79_AERCA</name>
<reference evidence="1" key="1">
    <citation type="submission" date="2021-07" db="EMBL/GenBank/DDBJ databases">
        <title>Draft genome sequence of carbapenem-resistant Aeromonas spp. in Japan.</title>
        <authorList>
            <person name="Maehana S."/>
            <person name="Suzuki M."/>
            <person name="Kitasato H."/>
        </authorList>
    </citation>
    <scope>NUCLEOTIDE SEQUENCE</scope>
    <source>
        <strain evidence="1">KAM343</strain>
    </source>
</reference>
<comment type="caution">
    <text evidence="1">The sequence shown here is derived from an EMBL/GenBank/DDBJ whole genome shotgun (WGS) entry which is preliminary data.</text>
</comment>
<organism evidence="1 2">
    <name type="scientific">Aeromonas caviae</name>
    <name type="common">Aeromonas punctata</name>
    <dbReference type="NCBI Taxonomy" id="648"/>
    <lineage>
        <taxon>Bacteria</taxon>
        <taxon>Pseudomonadati</taxon>
        <taxon>Pseudomonadota</taxon>
        <taxon>Gammaproteobacteria</taxon>
        <taxon>Aeromonadales</taxon>
        <taxon>Aeromonadaceae</taxon>
        <taxon>Aeromonas</taxon>
    </lineage>
</organism>